<reference evidence="1 2" key="1">
    <citation type="submission" date="2018-06" db="EMBL/GenBank/DDBJ databases">
        <title>Carbapenemase-producing Enterobacteriaceae present in wastewater treatment plant effluent and nearby surface waters in the US.</title>
        <authorList>
            <person name="Mathys D.A."/>
            <person name="Mollenkopf D.F."/>
            <person name="Feicht S.M."/>
            <person name="Adams R.J."/>
            <person name="Albers A.L."/>
            <person name="Stuever D.M."/>
            <person name="Daniels J.B."/>
            <person name="Wittum T.E."/>
        </authorList>
    </citation>
    <scope>NUCLEOTIDE SEQUENCE [LARGE SCALE GENOMIC DNA]</scope>
    <source>
        <strain evidence="1 2">GEO_47_Down_B</strain>
    </source>
</reference>
<evidence type="ECO:0000313" key="1">
    <source>
        <dbReference type="EMBL" id="RWT20772.1"/>
    </source>
</evidence>
<protein>
    <submittedName>
        <fullName evidence="1">Uncharacterized protein</fullName>
    </submittedName>
</protein>
<dbReference type="Proteomes" id="UP000288843">
    <property type="component" value="Unassembled WGS sequence"/>
</dbReference>
<accession>A0A443VJY8</accession>
<evidence type="ECO:0000313" key="2">
    <source>
        <dbReference type="Proteomes" id="UP000288843"/>
    </source>
</evidence>
<name>A0A443VJY8_RAOPL</name>
<sequence>MALTAGGMTLVGAAPDLVLANTQSVASFIKGETAAGTNLSTKTVDYVRDIQKTNTDQLVKVFDPKQSSDKLNVFGKEFAQVLDDGGSNIQGNTKVFATEGLSQQQIFDYAQSLTGGKPLIEIPTAPGRFYAKLDDGSTINLRNYSESSDKTKACWTMDIIGNQKLSEIQGKVKKN</sequence>
<comment type="caution">
    <text evidence="1">The sequence shown here is derived from an EMBL/GenBank/DDBJ whole genome shotgun (WGS) entry which is preliminary data.</text>
</comment>
<proteinExistence type="predicted"/>
<dbReference type="AlphaFoldDB" id="A0A443VJY8"/>
<organism evidence="1 2">
    <name type="scientific">Raoultella planticola</name>
    <name type="common">Klebsiella planticola</name>
    <dbReference type="NCBI Taxonomy" id="575"/>
    <lineage>
        <taxon>Bacteria</taxon>
        <taxon>Pseudomonadati</taxon>
        <taxon>Pseudomonadota</taxon>
        <taxon>Gammaproteobacteria</taxon>
        <taxon>Enterobacterales</taxon>
        <taxon>Enterobacteriaceae</taxon>
        <taxon>Klebsiella/Raoultella group</taxon>
        <taxon>Raoultella</taxon>
    </lineage>
</organism>
<gene>
    <name evidence="1" type="ORF">DN603_18555</name>
</gene>
<dbReference type="EMBL" id="QKOX01000020">
    <property type="protein sequence ID" value="RWT20772.1"/>
    <property type="molecule type" value="Genomic_DNA"/>
</dbReference>